<dbReference type="Proteomes" id="UP000198902">
    <property type="component" value="Unassembled WGS sequence"/>
</dbReference>
<proteinExistence type="predicted"/>
<sequence>MSSADPPRSPGTLAVSAKETGQSLYERAYNTLLTGVAIMIPIVITLYVLRVGIDFVRDALEPFIDLLRWAGVISRFESVEFISLLIELGVYSFVVDFFTELVALLVLFGIVAVVGTVGRNQYGEKIIGVFDLVISSIPGVGTVYKSFRRMGDVVLDEGADEFQDVKLVQCFDDDVYVLGFQTGGSPATIEQSTGHGEMVSMFLPLAPNPVTGGLLTYIPADDVYDIDMTVEEGVRSILTSGVATDEDSDALGVNMSELRGTERLQDIRESMITTDEKRDDD</sequence>
<dbReference type="InterPro" id="IPR007462">
    <property type="entry name" value="COV1-like"/>
</dbReference>
<evidence type="ECO:0000313" key="3">
    <source>
        <dbReference type="Proteomes" id="UP000198902"/>
    </source>
</evidence>
<dbReference type="PANTHER" id="PTHR31876:SF26">
    <property type="entry name" value="PROTEIN LIKE COV 2"/>
    <property type="match status" value="1"/>
</dbReference>
<feature type="transmembrane region" description="Helical" evidence="1">
    <location>
        <begin position="88"/>
        <end position="114"/>
    </location>
</feature>
<keyword evidence="3" id="KW-1185">Reference proteome</keyword>
<name>A0A0D6JMF4_9EURY</name>
<keyword evidence="1" id="KW-1133">Transmembrane helix</keyword>
<keyword evidence="1" id="KW-0812">Transmembrane</keyword>
<dbReference type="AlphaFoldDB" id="A0A0D6JMF4"/>
<reference evidence="3" key="1">
    <citation type="submission" date="2015-03" db="EMBL/GenBank/DDBJ databases">
        <authorList>
            <person name="Urmite Genomes"/>
        </authorList>
    </citation>
    <scope>NUCLEOTIDE SEQUENCE [LARGE SCALE GENOMIC DNA]</scope>
    <source>
        <strain evidence="3">Arc-Hr</strain>
    </source>
</reference>
<dbReference type="PANTHER" id="PTHR31876">
    <property type="entry name" value="COV-LIKE PROTEIN 1"/>
    <property type="match status" value="1"/>
</dbReference>
<feature type="transmembrane region" description="Helical" evidence="1">
    <location>
        <begin position="28"/>
        <end position="49"/>
    </location>
</feature>
<keyword evidence="1" id="KW-0472">Membrane</keyword>
<evidence type="ECO:0000313" key="2">
    <source>
        <dbReference type="EMBL" id="CQR48783.1"/>
    </source>
</evidence>
<dbReference type="EMBL" id="CSTE01000001">
    <property type="protein sequence ID" value="CQR48783.1"/>
    <property type="molecule type" value="Genomic_DNA"/>
</dbReference>
<evidence type="ECO:0008006" key="4">
    <source>
        <dbReference type="Google" id="ProtNLM"/>
    </source>
</evidence>
<evidence type="ECO:0000256" key="1">
    <source>
        <dbReference type="SAM" id="Phobius"/>
    </source>
</evidence>
<protein>
    <recommendedName>
        <fullName evidence="4">DUF502 domain-containing protein</fullName>
    </recommendedName>
</protein>
<gene>
    <name evidence="2" type="ORF">BN996_00231</name>
</gene>
<accession>A0A0D6JMF4</accession>
<organism evidence="2 3">
    <name type="scientific">Haloferax massiliensis</name>
    <dbReference type="NCBI Taxonomy" id="1476858"/>
    <lineage>
        <taxon>Archaea</taxon>
        <taxon>Methanobacteriati</taxon>
        <taxon>Methanobacteriota</taxon>
        <taxon>Stenosarchaea group</taxon>
        <taxon>Halobacteria</taxon>
        <taxon>Halobacteriales</taxon>
        <taxon>Haloferacaceae</taxon>
        <taxon>Haloferax</taxon>
    </lineage>
</organism>
<dbReference type="Pfam" id="PF04367">
    <property type="entry name" value="DUF502"/>
    <property type="match status" value="1"/>
</dbReference>